<accession>A0A926L8W8</accession>
<dbReference type="Pfam" id="PF06772">
    <property type="entry name" value="LtrA"/>
    <property type="match status" value="1"/>
</dbReference>
<dbReference type="Proteomes" id="UP000621210">
    <property type="component" value="Unassembled WGS sequence"/>
</dbReference>
<evidence type="ECO:0000256" key="1">
    <source>
        <dbReference type="SAM" id="MobiDB-lite"/>
    </source>
</evidence>
<keyword evidence="3" id="KW-1185">Reference proteome</keyword>
<comment type="caution">
    <text evidence="2">The sequence shown here is derived from an EMBL/GenBank/DDBJ whole genome shotgun (WGS) entry which is preliminary data.</text>
</comment>
<reference evidence="2" key="1">
    <citation type="submission" date="2020-09" db="EMBL/GenBank/DDBJ databases">
        <title>Streptomyces grisecoloratus sp. nov., isolated from cotton soil.</title>
        <authorList>
            <person name="Xing L."/>
        </authorList>
    </citation>
    <scope>NUCLEOTIDE SEQUENCE</scope>
    <source>
        <strain evidence="2">TRM S81-3</strain>
    </source>
</reference>
<reference evidence="2" key="2">
    <citation type="submission" date="2020-09" db="EMBL/GenBank/DDBJ databases">
        <authorList>
            <person name="Luo X."/>
        </authorList>
    </citation>
    <scope>NUCLEOTIDE SEQUENCE</scope>
    <source>
        <strain evidence="2">TRM S81-3</strain>
    </source>
</reference>
<gene>
    <name evidence="2" type="ORF">H0H10_24285</name>
</gene>
<dbReference type="RefSeq" id="WP_188183215.1">
    <property type="nucleotide sequence ID" value="NZ_JACVQF010000209.1"/>
</dbReference>
<name>A0A926L8W8_9ACTN</name>
<protein>
    <submittedName>
        <fullName evidence="2">Low temperature requirement protein A</fullName>
    </submittedName>
</protein>
<evidence type="ECO:0000313" key="3">
    <source>
        <dbReference type="Proteomes" id="UP000621210"/>
    </source>
</evidence>
<sequence>MSGASFAGLRRNVSPLELFFGLVFVFSVDQLAHHLHDKLSGRGAAETAVMLVAVLSTWALTSFDATFLDVQQPRTRRLVLVVMGLGLFMNAQSLTASGGPTTPVWHTGSPSPPMSCSRWAPAPGRRTGSRPMR</sequence>
<proteinExistence type="predicted"/>
<evidence type="ECO:0000313" key="2">
    <source>
        <dbReference type="EMBL" id="MBD0422238.1"/>
    </source>
</evidence>
<dbReference type="EMBL" id="JACVQF010000209">
    <property type="protein sequence ID" value="MBD0422238.1"/>
    <property type="molecule type" value="Genomic_DNA"/>
</dbReference>
<dbReference type="InterPro" id="IPR010640">
    <property type="entry name" value="Low_temperature_requirement_A"/>
</dbReference>
<organism evidence="2 3">
    <name type="scientific">Streptomyces griseicoloratus</name>
    <dbReference type="NCBI Taxonomy" id="2752516"/>
    <lineage>
        <taxon>Bacteria</taxon>
        <taxon>Bacillati</taxon>
        <taxon>Actinomycetota</taxon>
        <taxon>Actinomycetes</taxon>
        <taxon>Kitasatosporales</taxon>
        <taxon>Streptomycetaceae</taxon>
        <taxon>Streptomyces</taxon>
    </lineage>
</organism>
<dbReference type="AlphaFoldDB" id="A0A926L8W8"/>
<feature type="region of interest" description="Disordered" evidence="1">
    <location>
        <begin position="99"/>
        <end position="133"/>
    </location>
</feature>